<evidence type="ECO:0000256" key="9">
    <source>
        <dbReference type="ARBA" id="ARBA00023136"/>
    </source>
</evidence>
<evidence type="ECO:0000256" key="8">
    <source>
        <dbReference type="ARBA" id="ARBA00023077"/>
    </source>
</evidence>
<evidence type="ECO:0000259" key="15">
    <source>
        <dbReference type="Pfam" id="PF07715"/>
    </source>
</evidence>
<dbReference type="PROSITE" id="PS52016">
    <property type="entry name" value="TONB_DEPENDENT_REC_3"/>
    <property type="match status" value="1"/>
</dbReference>
<keyword evidence="13" id="KW-0732">Signal</keyword>
<dbReference type="Pfam" id="PF00593">
    <property type="entry name" value="TonB_dep_Rec_b-barrel"/>
    <property type="match status" value="1"/>
</dbReference>
<dbReference type="InterPro" id="IPR000531">
    <property type="entry name" value="Beta-barrel_TonB"/>
</dbReference>
<dbReference type="InterPro" id="IPR039426">
    <property type="entry name" value="TonB-dep_rcpt-like"/>
</dbReference>
<keyword evidence="4" id="KW-0410">Iron transport</keyword>
<evidence type="ECO:0000256" key="5">
    <source>
        <dbReference type="ARBA" id="ARBA00022692"/>
    </source>
</evidence>
<evidence type="ECO:0000256" key="2">
    <source>
        <dbReference type="ARBA" id="ARBA00022448"/>
    </source>
</evidence>
<reference evidence="16 17" key="1">
    <citation type="submission" date="2023-02" db="EMBL/GenBank/DDBJ databases">
        <title>Genome sequence of Novosphingobium humi KACC 19094.</title>
        <authorList>
            <person name="Kim S."/>
            <person name="Heo J."/>
            <person name="Kwon S.-W."/>
        </authorList>
    </citation>
    <scope>NUCLEOTIDE SEQUENCE [LARGE SCALE GENOMIC DNA]</scope>
    <source>
        <strain evidence="16 17">KACC 19094</strain>
    </source>
</reference>
<dbReference type="EMBL" id="CP117417">
    <property type="protein sequence ID" value="WCT78292.1"/>
    <property type="molecule type" value="Genomic_DNA"/>
</dbReference>
<feature type="domain" description="TonB-dependent receptor-like beta-barrel" evidence="14">
    <location>
        <begin position="260"/>
        <end position="730"/>
    </location>
</feature>
<keyword evidence="17" id="KW-1185">Reference proteome</keyword>
<sequence length="780" mass="83011">MIRTSIQTALLVGAALAPLAAASAQQAAPGAPAPAASGEGVGEIIVTAQRRSENVMKVPLSVSVVSADTLVKRGVNDLSGVTKLAPSLQVAQDNTYSIRGVGTATFATTVESSVSQMVDDVVLGNGEFAANAFYDLERVEVLNGPQGLLFGKNASAGLINITTAKPKIGKLEGNADVELVTRDRPIKKGQGIQARATLNLPVSETSALRLNAIYSGQDAVTYPMVNANVRNDMGIRNLGLRAKYLWQPDSALSVYILGDYNRQRGVSGRYDITYRQFGAGSAYTGLGLPSGINNQIFQADAPNFRDSETGGAQANISYTFDNGVQLINIAAWKHMTTAFTFDSDETQFNFFNTNSAHQNYNQFSEELRLALPSGNRITGQAGLYYYHSQLNQQSLLGGNNGFPAFLLPTFPFCVGATQLGAPPAACPVSNTTFLGQDSRFNLKQNSFAGFGQLSYGLTDTLKATAGGRVTYDKANIDLLENTGHYFVTLGIPNNRSIQQTDATNFSYKIGLDWQVTPATLIYGFYGRGYKGPGFSNTAPAPGANLAVRPEISKGGEIGIKTRLFDNHLTLSLSGFYTRYTDLQVQSWITALRTFVLANAATATTKGVDASFSARVAKGLTLSGAATYADAKYNDFPGAQCYPTQTTGGCSATQSSFNAGGYQIPLSARFSTTLGADYQHALNDRLDGLISLSYYHRSSLSAGFGPAFQIPSWDTLDATIGIKTAAFNVALFCKNCTNAIRPISIGSDGGDASLNPAVLTLNQRFGYNSVRTIGVRAGINF</sequence>
<dbReference type="PANTHER" id="PTHR32552">
    <property type="entry name" value="FERRICHROME IRON RECEPTOR-RELATED"/>
    <property type="match status" value="1"/>
</dbReference>
<keyword evidence="7" id="KW-0406">Ion transport</keyword>
<keyword evidence="3 11" id="KW-1134">Transmembrane beta strand</keyword>
<keyword evidence="10 11" id="KW-0998">Cell outer membrane</keyword>
<evidence type="ECO:0000313" key="17">
    <source>
        <dbReference type="Proteomes" id="UP001218231"/>
    </source>
</evidence>
<keyword evidence="9 11" id="KW-0472">Membrane</keyword>
<evidence type="ECO:0000256" key="13">
    <source>
        <dbReference type="SAM" id="SignalP"/>
    </source>
</evidence>
<evidence type="ECO:0000256" key="7">
    <source>
        <dbReference type="ARBA" id="ARBA00023065"/>
    </source>
</evidence>
<keyword evidence="5 11" id="KW-0812">Transmembrane</keyword>
<evidence type="ECO:0000256" key="6">
    <source>
        <dbReference type="ARBA" id="ARBA00023004"/>
    </source>
</evidence>
<evidence type="ECO:0000259" key="14">
    <source>
        <dbReference type="Pfam" id="PF00593"/>
    </source>
</evidence>
<proteinExistence type="inferred from homology"/>
<dbReference type="PANTHER" id="PTHR32552:SF81">
    <property type="entry name" value="TONB-DEPENDENT OUTER MEMBRANE RECEPTOR"/>
    <property type="match status" value="1"/>
</dbReference>
<evidence type="ECO:0000256" key="12">
    <source>
        <dbReference type="RuleBase" id="RU003357"/>
    </source>
</evidence>
<feature type="signal peptide" evidence="13">
    <location>
        <begin position="1"/>
        <end position="27"/>
    </location>
</feature>
<keyword evidence="16" id="KW-0675">Receptor</keyword>
<accession>A0ABY7TYE2</accession>
<organism evidence="16 17">
    <name type="scientific">Novosphingobium humi</name>
    <dbReference type="NCBI Taxonomy" id="2282397"/>
    <lineage>
        <taxon>Bacteria</taxon>
        <taxon>Pseudomonadati</taxon>
        <taxon>Pseudomonadota</taxon>
        <taxon>Alphaproteobacteria</taxon>
        <taxon>Sphingomonadales</taxon>
        <taxon>Sphingomonadaceae</taxon>
        <taxon>Novosphingobium</taxon>
    </lineage>
</organism>
<dbReference type="Pfam" id="PF07715">
    <property type="entry name" value="Plug"/>
    <property type="match status" value="1"/>
</dbReference>
<evidence type="ECO:0000256" key="10">
    <source>
        <dbReference type="ARBA" id="ARBA00023237"/>
    </source>
</evidence>
<feature type="chain" id="PRO_5046801461" evidence="13">
    <location>
        <begin position="28"/>
        <end position="780"/>
    </location>
</feature>
<keyword evidence="8 12" id="KW-0798">TonB box</keyword>
<dbReference type="Gene3D" id="2.40.170.20">
    <property type="entry name" value="TonB-dependent receptor, beta-barrel domain"/>
    <property type="match status" value="1"/>
</dbReference>
<comment type="similarity">
    <text evidence="11 12">Belongs to the TonB-dependent receptor family.</text>
</comment>
<keyword evidence="2 11" id="KW-0813">Transport</keyword>
<dbReference type="RefSeq" id="WP_273618622.1">
    <property type="nucleotide sequence ID" value="NZ_CP117417.1"/>
</dbReference>
<feature type="domain" description="TonB-dependent receptor plug" evidence="15">
    <location>
        <begin position="55"/>
        <end position="157"/>
    </location>
</feature>
<dbReference type="SUPFAM" id="SSF56935">
    <property type="entry name" value="Porins"/>
    <property type="match status" value="1"/>
</dbReference>
<evidence type="ECO:0000256" key="1">
    <source>
        <dbReference type="ARBA" id="ARBA00004571"/>
    </source>
</evidence>
<gene>
    <name evidence="16" type="ORF">PQ457_04775</name>
</gene>
<keyword evidence="6" id="KW-0408">Iron</keyword>
<evidence type="ECO:0000256" key="11">
    <source>
        <dbReference type="PROSITE-ProRule" id="PRU01360"/>
    </source>
</evidence>
<comment type="subcellular location">
    <subcellularLocation>
        <location evidence="1 11">Cell outer membrane</location>
        <topology evidence="1 11">Multi-pass membrane protein</topology>
    </subcellularLocation>
</comment>
<dbReference type="InterPro" id="IPR036942">
    <property type="entry name" value="Beta-barrel_TonB_sf"/>
</dbReference>
<evidence type="ECO:0000256" key="4">
    <source>
        <dbReference type="ARBA" id="ARBA00022496"/>
    </source>
</evidence>
<protein>
    <submittedName>
        <fullName evidence="16">TonB-dependent receptor</fullName>
    </submittedName>
</protein>
<name>A0ABY7TYE2_9SPHN</name>
<evidence type="ECO:0000313" key="16">
    <source>
        <dbReference type="EMBL" id="WCT78292.1"/>
    </source>
</evidence>
<dbReference type="InterPro" id="IPR012910">
    <property type="entry name" value="Plug_dom"/>
</dbReference>
<dbReference type="Proteomes" id="UP001218231">
    <property type="component" value="Chromosome"/>
</dbReference>
<evidence type="ECO:0000256" key="3">
    <source>
        <dbReference type="ARBA" id="ARBA00022452"/>
    </source>
</evidence>